<organism evidence="7 8">
    <name type="scientific">Desulfoluna butyratoxydans</name>
    <dbReference type="NCBI Taxonomy" id="231438"/>
    <lineage>
        <taxon>Bacteria</taxon>
        <taxon>Pseudomonadati</taxon>
        <taxon>Thermodesulfobacteriota</taxon>
        <taxon>Desulfobacteria</taxon>
        <taxon>Desulfobacterales</taxon>
        <taxon>Desulfolunaceae</taxon>
        <taxon>Desulfoluna</taxon>
    </lineage>
</organism>
<protein>
    <submittedName>
        <fullName evidence="7">Umuc domain</fullName>
    </submittedName>
</protein>
<reference evidence="7 8" key="1">
    <citation type="submission" date="2019-03" db="EMBL/GenBank/DDBJ databases">
        <authorList>
            <person name="Nijsse B."/>
        </authorList>
    </citation>
    <scope>NUCLEOTIDE SEQUENCE [LARGE SCALE GENOMIC DNA]</scope>
    <source>
        <strain evidence="7">Desulfoluna butyratoxydans MSL71</strain>
    </source>
</reference>
<evidence type="ECO:0000256" key="1">
    <source>
        <dbReference type="ARBA" id="ARBA00010945"/>
    </source>
</evidence>
<dbReference type="GO" id="GO:0003887">
    <property type="term" value="F:DNA-directed DNA polymerase activity"/>
    <property type="evidence" value="ECO:0007669"/>
    <property type="project" value="TreeGrafter"/>
</dbReference>
<dbReference type="InterPro" id="IPR043128">
    <property type="entry name" value="Rev_trsase/Diguanyl_cyclase"/>
</dbReference>
<dbReference type="GO" id="GO:0042276">
    <property type="term" value="P:error-prone translesion synthesis"/>
    <property type="evidence" value="ECO:0007669"/>
    <property type="project" value="TreeGrafter"/>
</dbReference>
<dbReference type="Gene3D" id="3.40.1170.60">
    <property type="match status" value="1"/>
</dbReference>
<dbReference type="Gene3D" id="3.30.70.270">
    <property type="match status" value="1"/>
</dbReference>
<keyword evidence="5" id="KW-0742">SOS response</keyword>
<feature type="domain" description="UmuC" evidence="6">
    <location>
        <begin position="4"/>
        <end position="188"/>
    </location>
</feature>
<dbReference type="EMBL" id="CAADHO010000010">
    <property type="protein sequence ID" value="VFQ46713.1"/>
    <property type="molecule type" value="Genomic_DNA"/>
</dbReference>
<dbReference type="InterPro" id="IPR050116">
    <property type="entry name" value="DNA_polymerase-Y"/>
</dbReference>
<keyword evidence="8" id="KW-1185">Reference proteome</keyword>
<dbReference type="GO" id="GO:0009432">
    <property type="term" value="P:SOS response"/>
    <property type="evidence" value="ECO:0007669"/>
    <property type="project" value="UniProtKB-KW"/>
</dbReference>
<comment type="similarity">
    <text evidence="1">Belongs to the DNA polymerase type-Y family.</text>
</comment>
<dbReference type="CDD" id="cd01700">
    <property type="entry name" value="PolY_Pol_V_umuC"/>
    <property type="match status" value="1"/>
</dbReference>
<dbReference type="SUPFAM" id="SSF100879">
    <property type="entry name" value="Lesion bypass DNA polymerase (Y-family), little finger domain"/>
    <property type="match status" value="1"/>
</dbReference>
<evidence type="ECO:0000313" key="8">
    <source>
        <dbReference type="Proteomes" id="UP000507962"/>
    </source>
</evidence>
<dbReference type="AlphaFoldDB" id="A0A4U8YYT8"/>
<evidence type="ECO:0000256" key="4">
    <source>
        <dbReference type="ARBA" id="ARBA00023204"/>
    </source>
</evidence>
<dbReference type="InterPro" id="IPR043502">
    <property type="entry name" value="DNA/RNA_pol_sf"/>
</dbReference>
<dbReference type="PANTHER" id="PTHR11076">
    <property type="entry name" value="DNA REPAIR POLYMERASE UMUC / TRANSFERASE FAMILY MEMBER"/>
    <property type="match status" value="1"/>
</dbReference>
<dbReference type="InterPro" id="IPR017961">
    <property type="entry name" value="DNA_pol_Y-fam_little_finger"/>
</dbReference>
<sequence>MARFALVDCNNFYVSCERVFNPTLVGRPVIVLSNNDGCAVARSNEAKALGIGMGAPVFTLEALLKKHDVAVFSSNYALYGDMSRRVTITLGQLVPDLEVYSIDESFLDLSAFRAADVPRLCRTIAQTVTQDTGIPVSVGVGPTKTLAKVATGFAKKCPSLGGVCDICDPVWHERALAATPAGKVWGVGRRYAEFLKVRGINTALDLAKADRAMIRKRMGINGTRIMDELSGISCYPLEANPPTKKGVGVSRTFVRGIDDLRELREALSSYAERAAEKLRKDGLRAGAMEVYAMSSRFRKDDFYYNTATFRFPTTTSDSPEIIKGALEAFDTIYRENTPFKKLGVHMRELTREAAEQQLLFDTMDRTRASALMKTVDALNTSMGRRTVGYASSGLAASRLAPKAWHTRFNHKSPSYTTRWDQLLRVT</sequence>
<evidence type="ECO:0000256" key="3">
    <source>
        <dbReference type="ARBA" id="ARBA00023199"/>
    </source>
</evidence>
<dbReference type="PROSITE" id="PS50173">
    <property type="entry name" value="UMUC"/>
    <property type="match status" value="1"/>
</dbReference>
<dbReference type="SUPFAM" id="SSF56672">
    <property type="entry name" value="DNA/RNA polymerases"/>
    <property type="match status" value="1"/>
</dbReference>
<dbReference type="Gene3D" id="1.10.150.20">
    <property type="entry name" value="5' to 3' exonuclease, C-terminal subdomain"/>
    <property type="match status" value="1"/>
</dbReference>
<evidence type="ECO:0000256" key="2">
    <source>
        <dbReference type="ARBA" id="ARBA00022763"/>
    </source>
</evidence>
<proteinExistence type="inferred from homology"/>
<accession>A0A4U8YYT8</accession>
<dbReference type="GO" id="GO:0003684">
    <property type="term" value="F:damaged DNA binding"/>
    <property type="evidence" value="ECO:0007669"/>
    <property type="project" value="InterPro"/>
</dbReference>
<dbReference type="InterPro" id="IPR036775">
    <property type="entry name" value="DNA_pol_Y-fam_lit_finger_sf"/>
</dbReference>
<dbReference type="InterPro" id="IPR001126">
    <property type="entry name" value="UmuC"/>
</dbReference>
<dbReference type="Pfam" id="PF11799">
    <property type="entry name" value="IMS_C"/>
    <property type="match status" value="1"/>
</dbReference>
<dbReference type="Pfam" id="PF13438">
    <property type="entry name" value="DUF4113"/>
    <property type="match status" value="1"/>
</dbReference>
<keyword evidence="3" id="KW-0741">SOS mutagenesis</keyword>
<evidence type="ECO:0000256" key="5">
    <source>
        <dbReference type="ARBA" id="ARBA00023236"/>
    </source>
</evidence>
<dbReference type="Proteomes" id="UP000507962">
    <property type="component" value="Unassembled WGS sequence"/>
</dbReference>
<keyword evidence="4" id="KW-0234">DNA repair</keyword>
<dbReference type="Gene3D" id="3.30.1490.100">
    <property type="entry name" value="DNA polymerase, Y-family, little finger domain"/>
    <property type="match status" value="1"/>
</dbReference>
<gene>
    <name evidence="7" type="ORF">MSL71_43830</name>
</gene>
<dbReference type="PANTHER" id="PTHR11076:SF34">
    <property type="entry name" value="PROTEIN UMUC"/>
    <property type="match status" value="1"/>
</dbReference>
<dbReference type="InterPro" id="IPR025188">
    <property type="entry name" value="DUF4113"/>
</dbReference>
<dbReference type="GO" id="GO:0006281">
    <property type="term" value="P:DNA repair"/>
    <property type="evidence" value="ECO:0007669"/>
    <property type="project" value="UniProtKB-KW"/>
</dbReference>
<evidence type="ECO:0000259" key="6">
    <source>
        <dbReference type="PROSITE" id="PS50173"/>
    </source>
</evidence>
<name>A0A4U8YYT8_9BACT</name>
<dbReference type="GO" id="GO:0005829">
    <property type="term" value="C:cytosol"/>
    <property type="evidence" value="ECO:0007669"/>
    <property type="project" value="TreeGrafter"/>
</dbReference>
<dbReference type="Pfam" id="PF00817">
    <property type="entry name" value="IMS"/>
    <property type="match status" value="1"/>
</dbReference>
<dbReference type="RefSeq" id="WP_180144981.1">
    <property type="nucleotide sequence ID" value="NZ_CAADHO010000010.1"/>
</dbReference>
<evidence type="ECO:0000313" key="7">
    <source>
        <dbReference type="EMBL" id="VFQ46713.1"/>
    </source>
</evidence>
<keyword evidence="2" id="KW-0227">DNA damage</keyword>